<keyword evidence="2" id="KW-1133">Transmembrane helix</keyword>
<dbReference type="PANTHER" id="PTHR38426:SF1">
    <property type="entry name" value="MAINTENANCE OF TELOMERE CAPPING PROTEIN 4"/>
    <property type="match status" value="1"/>
</dbReference>
<evidence type="ECO:0000256" key="2">
    <source>
        <dbReference type="SAM" id="Phobius"/>
    </source>
</evidence>
<feature type="region of interest" description="Disordered" evidence="1">
    <location>
        <begin position="557"/>
        <end position="607"/>
    </location>
</feature>
<evidence type="ECO:0000256" key="1">
    <source>
        <dbReference type="SAM" id="MobiDB-lite"/>
    </source>
</evidence>
<feature type="region of interest" description="Disordered" evidence="1">
    <location>
        <begin position="429"/>
        <end position="450"/>
    </location>
</feature>
<feature type="compositionally biased region" description="Basic and acidic residues" evidence="1">
    <location>
        <begin position="794"/>
        <end position="803"/>
    </location>
</feature>
<keyword evidence="4" id="KW-1185">Reference proteome</keyword>
<dbReference type="PANTHER" id="PTHR38426">
    <property type="entry name" value="MAINTENANCE OF TELOMERE CAPPING PROTEIN 4"/>
    <property type="match status" value="1"/>
</dbReference>
<comment type="caution">
    <text evidence="3">The sequence shown here is derived from an EMBL/GenBank/DDBJ whole genome shotgun (WGS) entry which is preliminary data.</text>
</comment>
<feature type="compositionally biased region" description="Polar residues" evidence="1">
    <location>
        <begin position="336"/>
        <end position="358"/>
    </location>
</feature>
<feature type="compositionally biased region" description="Basic and acidic residues" evidence="1">
    <location>
        <begin position="1000"/>
        <end position="1012"/>
    </location>
</feature>
<feature type="region of interest" description="Disordered" evidence="1">
    <location>
        <begin position="872"/>
        <end position="1012"/>
    </location>
</feature>
<name>A0ABR3Y225_9PEZI</name>
<feature type="compositionally biased region" description="Basic and acidic residues" evidence="1">
    <location>
        <begin position="121"/>
        <end position="130"/>
    </location>
</feature>
<feature type="compositionally biased region" description="Polar residues" evidence="1">
    <location>
        <begin position="144"/>
        <end position="172"/>
    </location>
</feature>
<keyword evidence="2" id="KW-0472">Membrane</keyword>
<feature type="compositionally biased region" description="Basic and acidic residues" evidence="1">
    <location>
        <begin position="758"/>
        <end position="768"/>
    </location>
</feature>
<evidence type="ECO:0000313" key="3">
    <source>
        <dbReference type="EMBL" id="KAL1882108.1"/>
    </source>
</evidence>
<dbReference type="InterPro" id="IPR038769">
    <property type="entry name" value="MTC4"/>
</dbReference>
<proteinExistence type="predicted"/>
<feature type="compositionally biased region" description="Basic and acidic residues" evidence="1">
    <location>
        <begin position="890"/>
        <end position="900"/>
    </location>
</feature>
<feature type="compositionally biased region" description="Basic and acidic residues" evidence="1">
    <location>
        <begin position="963"/>
        <end position="972"/>
    </location>
</feature>
<protein>
    <submittedName>
        <fullName evidence="3">Uncharacterized protein</fullName>
    </submittedName>
</protein>
<feature type="compositionally biased region" description="Polar residues" evidence="1">
    <location>
        <begin position="685"/>
        <end position="700"/>
    </location>
</feature>
<dbReference type="Proteomes" id="UP001586593">
    <property type="component" value="Unassembled WGS sequence"/>
</dbReference>
<feature type="compositionally biased region" description="Polar residues" evidence="1">
    <location>
        <begin position="633"/>
        <end position="644"/>
    </location>
</feature>
<feature type="compositionally biased region" description="Polar residues" evidence="1">
    <location>
        <begin position="268"/>
        <end position="280"/>
    </location>
</feature>
<dbReference type="EMBL" id="JAZHXJ010000016">
    <property type="protein sequence ID" value="KAL1882108.1"/>
    <property type="molecule type" value="Genomic_DNA"/>
</dbReference>
<keyword evidence="2" id="KW-0812">Transmembrane</keyword>
<feature type="compositionally biased region" description="Polar residues" evidence="1">
    <location>
        <begin position="433"/>
        <end position="447"/>
    </location>
</feature>
<feature type="compositionally biased region" description="Low complexity" evidence="1">
    <location>
        <begin position="976"/>
        <end position="985"/>
    </location>
</feature>
<feature type="region of interest" description="Disordered" evidence="1">
    <location>
        <begin position="331"/>
        <end position="359"/>
    </location>
</feature>
<feature type="region of interest" description="Disordered" evidence="1">
    <location>
        <begin position="1"/>
        <end position="177"/>
    </location>
</feature>
<feature type="region of interest" description="Disordered" evidence="1">
    <location>
        <begin position="620"/>
        <end position="839"/>
    </location>
</feature>
<feature type="compositionally biased region" description="Basic and acidic residues" evidence="1">
    <location>
        <begin position="29"/>
        <end position="42"/>
    </location>
</feature>
<feature type="region of interest" description="Disordered" evidence="1">
    <location>
        <begin position="213"/>
        <end position="280"/>
    </location>
</feature>
<sequence>MTDRDVNPLPGLQRHSLSHRPSDQTQQEDDGRALRKPDDAFSQRKSVADSAAGEPGARQSLPVDYASFKQKPRRSKSPNDDERRQLGGLHRSHKQRSSGGFLLSGPSSLGSTQETTLSVRRTRDATRDWKAGFSSVGPEKQRSHASNSSGGHSPTQYSGQTQNDEFSQTTRSPLAGRDVSIIKNAEEGHEPTPSPLDVDSAQIVSMALNLSQSRRLVSSRRVPSQHLSPKLSPLAESSVGGTLRQHLMQQRRISGRASPKPDALARGSTGQRVSSPLQTSFDQVHDSNYRYRFSPATLSRAQKAKDYLELLAQYRRLLELVPPLKPDYGGALGSLSRPTTSNGRTALSRAPSSVSSTGGLKLGREYNPLQYIRNRKVRARERQAIDSESQGFTDVVRVKEWVDEVEKQVPSRAVSPLGVVLPAFPAADAAKETSPTSNPLRVTQTGSKPKRPRVDWIIDPADMIADLYWLEQGDHKRLVEDRFWRRVFPQDLSVYGSLPQKSAENALTGPSDSHGSEQQDNSVLQIESGNTGAHGAKGQHDHVLSNAREKAHQKLHALKTLPHGRHGNSGRRDFLRKRRDSTSDSSDSDDSNPRRSRNETSSADGRAVLERQMMKMIAQEQRDEQLHPRIQPTPENNYLWNNPPHTERQGAELPWTPSRSASHGRYQSVAENSEADVRSQEEQGRNASSTQHIRQSSLETPQPIRGQPADWDTSQPTSPDIKPSQGNPFVPVLGTDLSPSSSRPQSPTRNPLSKVKSIFRERSRERDTSLQSDAGALARQTELVAQEVDQSRPSLEKSRDASPRRGSGSSALKTISKETIDSQGRSHRRTSSTRVRMDEASSGFRAFLKGPRIDGALRSGISKVGDLIWKRESDKGMEDDSSTSSDESETERQGRNRLEDSDWPSRPPSRVDDRVGSTQQTGKTYLNVMPSFVSASDSRGQLATPGQGVEGQPPSRPPSRRSSRFERLKPPKLDVSSASPTSAPPGGVTSNTQDFEVSDAESRKNSRMDAARAADARLNAVISRGTQRRFSAPSGTEEQGVVESGSCFTKVSKAEIVRLRALILSSGITAMEIDRRARRLRAVAHIRTQFRQDQAGTRDGSEGGGAASVFSWASIADFVPDDTSRDKLLTRRTSQTELYPLAAQVLVESMHRAERDWQGAADDLRTQKSAALLVRAETLRNCVREQSEMTRAAADEADEVSRDLVVGQTLKIKAAADVIEKLLRRRRRRFRWLRRAGWLALEWMLVGFMWYVWFVVVILRIFVGIGKGFVRGVRWLFWL</sequence>
<feature type="compositionally biased region" description="Acidic residues" evidence="1">
    <location>
        <begin position="879"/>
        <end position="889"/>
    </location>
</feature>
<organism evidence="3 4">
    <name type="scientific">Phialemonium thermophilum</name>
    <dbReference type="NCBI Taxonomy" id="223376"/>
    <lineage>
        <taxon>Eukaryota</taxon>
        <taxon>Fungi</taxon>
        <taxon>Dikarya</taxon>
        <taxon>Ascomycota</taxon>
        <taxon>Pezizomycotina</taxon>
        <taxon>Sordariomycetes</taxon>
        <taxon>Sordariomycetidae</taxon>
        <taxon>Cephalothecales</taxon>
        <taxon>Cephalothecaceae</taxon>
        <taxon>Phialemonium</taxon>
    </lineage>
</organism>
<feature type="compositionally biased region" description="Low complexity" evidence="1">
    <location>
        <begin position="97"/>
        <end position="111"/>
    </location>
</feature>
<feature type="transmembrane region" description="Helical" evidence="2">
    <location>
        <begin position="1236"/>
        <end position="1263"/>
    </location>
</feature>
<feature type="compositionally biased region" description="Basic and acidic residues" evidence="1">
    <location>
        <begin position="675"/>
        <end position="684"/>
    </location>
</feature>
<feature type="compositionally biased region" description="Low complexity" evidence="1">
    <location>
        <begin position="738"/>
        <end position="747"/>
    </location>
</feature>
<evidence type="ECO:0000313" key="4">
    <source>
        <dbReference type="Proteomes" id="UP001586593"/>
    </source>
</evidence>
<feature type="compositionally biased region" description="Basic residues" evidence="1">
    <location>
        <begin position="557"/>
        <end position="579"/>
    </location>
</feature>
<feature type="compositionally biased region" description="Low complexity" evidence="1">
    <location>
        <begin position="213"/>
        <end position="225"/>
    </location>
</feature>
<accession>A0ABR3Y225</accession>
<reference evidence="3 4" key="1">
    <citation type="journal article" date="2024" name="Commun. Biol.">
        <title>Comparative genomic analysis of thermophilic fungi reveals convergent evolutionary adaptations and gene losses.</title>
        <authorList>
            <person name="Steindorff A.S."/>
            <person name="Aguilar-Pontes M.V."/>
            <person name="Robinson A.J."/>
            <person name="Andreopoulos B."/>
            <person name="LaButti K."/>
            <person name="Kuo A."/>
            <person name="Mondo S."/>
            <person name="Riley R."/>
            <person name="Otillar R."/>
            <person name="Haridas S."/>
            <person name="Lipzen A."/>
            <person name="Grimwood J."/>
            <person name="Schmutz J."/>
            <person name="Clum A."/>
            <person name="Reid I.D."/>
            <person name="Moisan M.C."/>
            <person name="Butler G."/>
            <person name="Nguyen T.T.M."/>
            <person name="Dewar K."/>
            <person name="Conant G."/>
            <person name="Drula E."/>
            <person name="Henrissat B."/>
            <person name="Hansel C."/>
            <person name="Singer S."/>
            <person name="Hutchinson M.I."/>
            <person name="de Vries R.P."/>
            <person name="Natvig D.O."/>
            <person name="Powell A.J."/>
            <person name="Tsang A."/>
            <person name="Grigoriev I.V."/>
        </authorList>
    </citation>
    <scope>NUCLEOTIDE SEQUENCE [LARGE SCALE GENOMIC DNA]</scope>
    <source>
        <strain evidence="3 4">ATCC 24622</strain>
    </source>
</reference>
<gene>
    <name evidence="3" type="ORF">VTK73DRAFT_2199</name>
</gene>